<gene>
    <name evidence="2" type="ORF">GLYMA_07G055100</name>
</gene>
<feature type="region of interest" description="Disordered" evidence="1">
    <location>
        <begin position="55"/>
        <end position="79"/>
    </location>
</feature>
<dbReference type="EnsemblPlants" id="KRH47898">
    <property type="protein sequence ID" value="KRH47898"/>
    <property type="gene ID" value="GLYMA_07G055100"/>
</dbReference>
<proteinExistence type="predicted"/>
<dbReference type="AlphaFoldDB" id="A0A0R0J0E8"/>
<dbReference type="InParanoid" id="A0A0R0J0E8"/>
<evidence type="ECO:0000256" key="1">
    <source>
        <dbReference type="SAM" id="MobiDB-lite"/>
    </source>
</evidence>
<protein>
    <submittedName>
        <fullName evidence="2 3">Uncharacterized protein</fullName>
    </submittedName>
</protein>
<reference evidence="2" key="3">
    <citation type="submission" date="2018-07" db="EMBL/GenBank/DDBJ databases">
        <title>WGS assembly of Glycine max.</title>
        <authorList>
            <person name="Schmutz J."/>
            <person name="Cannon S."/>
            <person name="Schlueter J."/>
            <person name="Ma J."/>
            <person name="Mitros T."/>
            <person name="Nelson W."/>
            <person name="Hyten D."/>
            <person name="Song Q."/>
            <person name="Thelen J."/>
            <person name="Cheng J."/>
            <person name="Xu D."/>
            <person name="Hellsten U."/>
            <person name="May G."/>
            <person name="Yu Y."/>
            <person name="Sakurai T."/>
            <person name="Umezawa T."/>
            <person name="Bhattacharyya M."/>
            <person name="Sandhu D."/>
            <person name="Valliyodan B."/>
            <person name="Lindquist E."/>
            <person name="Peto M."/>
            <person name="Grant D."/>
            <person name="Shu S."/>
            <person name="Goodstein D."/>
            <person name="Barry K."/>
            <person name="Futrell-Griggs M."/>
            <person name="Abernathy B."/>
            <person name="Du J."/>
            <person name="Tian Z."/>
            <person name="Zhu L."/>
            <person name="Gill N."/>
            <person name="Joshi T."/>
            <person name="Libault M."/>
            <person name="Sethuraman A."/>
            <person name="Zhang X."/>
            <person name="Shinozaki K."/>
            <person name="Nguyen H."/>
            <person name="Wing R."/>
            <person name="Cregan P."/>
            <person name="Specht J."/>
            <person name="Grimwood J."/>
            <person name="Rokhsar D."/>
            <person name="Stacey G."/>
            <person name="Shoemaker R."/>
            <person name="Jackson S."/>
        </authorList>
    </citation>
    <scope>NUCLEOTIDE SEQUENCE</scope>
    <source>
        <tissue evidence="2">Callus</tissue>
    </source>
</reference>
<name>A0A0R0J0E8_SOYBN</name>
<organism evidence="2">
    <name type="scientific">Glycine max</name>
    <name type="common">Soybean</name>
    <name type="synonym">Glycine hispida</name>
    <dbReference type="NCBI Taxonomy" id="3847"/>
    <lineage>
        <taxon>Eukaryota</taxon>
        <taxon>Viridiplantae</taxon>
        <taxon>Streptophyta</taxon>
        <taxon>Embryophyta</taxon>
        <taxon>Tracheophyta</taxon>
        <taxon>Spermatophyta</taxon>
        <taxon>Magnoliopsida</taxon>
        <taxon>eudicotyledons</taxon>
        <taxon>Gunneridae</taxon>
        <taxon>Pentapetalae</taxon>
        <taxon>rosids</taxon>
        <taxon>fabids</taxon>
        <taxon>Fabales</taxon>
        <taxon>Fabaceae</taxon>
        <taxon>Papilionoideae</taxon>
        <taxon>50 kb inversion clade</taxon>
        <taxon>NPAAA clade</taxon>
        <taxon>indigoferoid/millettioid clade</taxon>
        <taxon>Phaseoleae</taxon>
        <taxon>Glycine</taxon>
        <taxon>Glycine subgen. Soja</taxon>
    </lineage>
</organism>
<evidence type="ECO:0000313" key="4">
    <source>
        <dbReference type="Proteomes" id="UP000008827"/>
    </source>
</evidence>
<dbReference type="Gramene" id="KRH47898">
    <property type="protein sequence ID" value="KRH47898"/>
    <property type="gene ID" value="GLYMA_07G055100"/>
</dbReference>
<accession>A0A0R0J0E8</accession>
<keyword evidence="4" id="KW-1185">Reference proteome</keyword>
<evidence type="ECO:0000313" key="3">
    <source>
        <dbReference type="EnsemblPlants" id="KRH47898"/>
    </source>
</evidence>
<evidence type="ECO:0000313" key="2">
    <source>
        <dbReference type="EMBL" id="KRH47898.1"/>
    </source>
</evidence>
<reference evidence="3" key="2">
    <citation type="submission" date="2018-02" db="UniProtKB">
        <authorList>
            <consortium name="EnsemblPlants"/>
        </authorList>
    </citation>
    <scope>IDENTIFICATION</scope>
    <source>
        <strain evidence="3">Williams 82</strain>
    </source>
</reference>
<dbReference type="Proteomes" id="UP000008827">
    <property type="component" value="Chromosome 7"/>
</dbReference>
<sequence length="93" mass="10738">MPTSEHHPYTSNDQNSKVSLMNSKQVVYFQTHQKCKNNKKTYSIKLATCKRRSRLERGEPNGVPTYTPNHGAYPEIPPQQRPEIYTKCTLESV</sequence>
<dbReference type="EMBL" id="CM000840">
    <property type="protein sequence ID" value="KRH47898.1"/>
    <property type="molecule type" value="Genomic_DNA"/>
</dbReference>
<reference evidence="2 3" key="1">
    <citation type="journal article" date="2010" name="Nature">
        <title>Genome sequence of the palaeopolyploid soybean.</title>
        <authorList>
            <person name="Schmutz J."/>
            <person name="Cannon S.B."/>
            <person name="Schlueter J."/>
            <person name="Ma J."/>
            <person name="Mitros T."/>
            <person name="Nelson W."/>
            <person name="Hyten D.L."/>
            <person name="Song Q."/>
            <person name="Thelen J.J."/>
            <person name="Cheng J."/>
            <person name="Xu D."/>
            <person name="Hellsten U."/>
            <person name="May G.D."/>
            <person name="Yu Y."/>
            <person name="Sakurai T."/>
            <person name="Umezawa T."/>
            <person name="Bhattacharyya M.K."/>
            <person name="Sandhu D."/>
            <person name="Valliyodan B."/>
            <person name="Lindquist E."/>
            <person name="Peto M."/>
            <person name="Grant D."/>
            <person name="Shu S."/>
            <person name="Goodstein D."/>
            <person name="Barry K."/>
            <person name="Futrell-Griggs M."/>
            <person name="Abernathy B."/>
            <person name="Du J."/>
            <person name="Tian Z."/>
            <person name="Zhu L."/>
            <person name="Gill N."/>
            <person name="Joshi T."/>
            <person name="Libault M."/>
            <person name="Sethuraman A."/>
            <person name="Zhang X.-C."/>
            <person name="Shinozaki K."/>
            <person name="Nguyen H.T."/>
            <person name="Wing R.A."/>
            <person name="Cregan P."/>
            <person name="Specht J."/>
            <person name="Grimwood J."/>
            <person name="Rokhsar D."/>
            <person name="Stacey G."/>
            <person name="Shoemaker R.C."/>
            <person name="Jackson S.A."/>
        </authorList>
    </citation>
    <scope>NUCLEOTIDE SEQUENCE</scope>
    <source>
        <strain evidence="3">cv. Williams 82</strain>
        <tissue evidence="2">Callus</tissue>
    </source>
</reference>